<dbReference type="SUPFAM" id="SSF56112">
    <property type="entry name" value="Protein kinase-like (PK-like)"/>
    <property type="match status" value="1"/>
</dbReference>
<comment type="caution">
    <text evidence="2">The sequence shown here is derived from an EMBL/GenBank/DDBJ whole genome shotgun (WGS) entry which is preliminary data.</text>
</comment>
<dbReference type="InterPro" id="IPR000719">
    <property type="entry name" value="Prot_kinase_dom"/>
</dbReference>
<evidence type="ECO:0000259" key="1">
    <source>
        <dbReference type="PROSITE" id="PS50011"/>
    </source>
</evidence>
<sequence>MPGLEASLGVVGVVLAVPGIIDLCIKYGLFLKEKIEAYRKIEEIARLDRFIIQLVEGELSILLGFFHSIPMSKTLEEQTKEIFHNLRLLLETSIARIPEANPGKLEKLKFSFRGRKALEKACDELEDWYMRFLRRAVVFLLFGPSETLKDGQSAVERSHVLTRIERIRNAIFESPSDSTPTTTGLSLASLGPNVHLQKIGSSGVHLESKGEELVEYREYSPYTTPAELNEMRCLVRDISAGLHESDPTFMGLLRCKGFSTYPLHHRFALHFDIPLGKREPRTLQDLLVDPTNTSPGIRHSLSQRIALAQKLASAVLYLHSCGFVHKNIRPDNILIFFDNPSAGDAESEKTSYPDVVGEPYLVGFDNVRKATAESNMIKEEEWRKNIYLHPERHRMAKGDKFTVQHDIYSLGVVLLEIALWGAFTDKRGIGRNLWEKHGEKSELRSPQDIKARYVRLAKFYLTLLRSFLNKL</sequence>
<name>A0ABR3QST6_9PLEO</name>
<organism evidence="2 3">
    <name type="scientific">Paraconiothyrium brasiliense</name>
    <dbReference type="NCBI Taxonomy" id="300254"/>
    <lineage>
        <taxon>Eukaryota</taxon>
        <taxon>Fungi</taxon>
        <taxon>Dikarya</taxon>
        <taxon>Ascomycota</taxon>
        <taxon>Pezizomycotina</taxon>
        <taxon>Dothideomycetes</taxon>
        <taxon>Pleosporomycetidae</taxon>
        <taxon>Pleosporales</taxon>
        <taxon>Massarineae</taxon>
        <taxon>Didymosphaeriaceae</taxon>
        <taxon>Paraconiothyrium</taxon>
    </lineage>
</organism>
<dbReference type="EMBL" id="JAKJXO020000016">
    <property type="protein sequence ID" value="KAL1595221.1"/>
    <property type="molecule type" value="Genomic_DNA"/>
</dbReference>
<dbReference type="PROSITE" id="PS50011">
    <property type="entry name" value="PROTEIN_KINASE_DOM"/>
    <property type="match status" value="1"/>
</dbReference>
<proteinExistence type="predicted"/>
<feature type="domain" description="Protein kinase" evidence="1">
    <location>
        <begin position="161"/>
        <end position="471"/>
    </location>
</feature>
<evidence type="ECO:0000313" key="2">
    <source>
        <dbReference type="EMBL" id="KAL1595221.1"/>
    </source>
</evidence>
<accession>A0ABR3QST6</accession>
<dbReference type="PANTHER" id="PTHR37542">
    <property type="entry name" value="HELO DOMAIN-CONTAINING PROTEIN-RELATED"/>
    <property type="match status" value="1"/>
</dbReference>
<reference evidence="2 3" key="1">
    <citation type="submission" date="2024-02" db="EMBL/GenBank/DDBJ databases">
        <title>De novo assembly and annotation of 12 fungi associated with fruit tree decline syndrome in Ontario, Canada.</title>
        <authorList>
            <person name="Sulman M."/>
            <person name="Ellouze W."/>
            <person name="Ilyukhin E."/>
        </authorList>
    </citation>
    <scope>NUCLEOTIDE SEQUENCE [LARGE SCALE GENOMIC DNA]</scope>
    <source>
        <strain evidence="2 3">M42-189</strain>
    </source>
</reference>
<dbReference type="Proteomes" id="UP001521785">
    <property type="component" value="Unassembled WGS sequence"/>
</dbReference>
<dbReference type="PANTHER" id="PTHR37542:SF3">
    <property type="entry name" value="PRION-INHIBITION AND PROPAGATION HELO DOMAIN-CONTAINING PROTEIN"/>
    <property type="match status" value="1"/>
</dbReference>
<dbReference type="InterPro" id="IPR011009">
    <property type="entry name" value="Kinase-like_dom_sf"/>
</dbReference>
<dbReference type="Gene3D" id="1.10.510.10">
    <property type="entry name" value="Transferase(Phosphotransferase) domain 1"/>
    <property type="match status" value="1"/>
</dbReference>
<keyword evidence="3" id="KW-1185">Reference proteome</keyword>
<protein>
    <recommendedName>
        <fullName evidence="1">Protein kinase domain-containing protein</fullName>
    </recommendedName>
</protein>
<gene>
    <name evidence="2" type="ORF">SLS60_009909</name>
</gene>
<evidence type="ECO:0000313" key="3">
    <source>
        <dbReference type="Proteomes" id="UP001521785"/>
    </source>
</evidence>